<evidence type="ECO:0000256" key="1">
    <source>
        <dbReference type="SAM" id="MobiDB-lite"/>
    </source>
</evidence>
<dbReference type="AlphaFoldDB" id="A0A7J8HE81"/>
<evidence type="ECO:0000313" key="3">
    <source>
        <dbReference type="Proteomes" id="UP000550707"/>
    </source>
</evidence>
<dbReference type="PANTHER" id="PTHR34759">
    <property type="entry name" value="SPERMATOGENESIS-ASSOCIATED PROTEIN 48"/>
    <property type="match status" value="1"/>
</dbReference>
<dbReference type="Proteomes" id="UP000550707">
    <property type="component" value="Unassembled WGS sequence"/>
</dbReference>
<protein>
    <submittedName>
        <fullName evidence="2">Spermatogenesis associated 48</fullName>
    </submittedName>
</protein>
<sequence>MLPPKPDPGETTLERAADLVSQRFTRKRYERTPALTQMVGGLWDRFQTRRFLAPVKPINFVSPSSRSKYIPLYTGHVQSTNADDIDNPSGDIASLARPRSSAPPYTDTRRSANVPGYTGKVHFTATHPANSAVPAAVPSPDSEVQRILRKEMAVDLFRRQAPLSRVVTTVKPCNPFNNRKKEAVGY</sequence>
<comment type="caution">
    <text evidence="2">The sequence shown here is derived from an EMBL/GenBank/DDBJ whole genome shotgun (WGS) entry which is preliminary data.</text>
</comment>
<dbReference type="PANTHER" id="PTHR34759:SF1">
    <property type="entry name" value="SPERMATOGENESIS-ASSOCIATED PROTEIN 48"/>
    <property type="match status" value="1"/>
</dbReference>
<proteinExistence type="predicted"/>
<dbReference type="GO" id="GO:0007283">
    <property type="term" value="P:spermatogenesis"/>
    <property type="evidence" value="ECO:0007669"/>
    <property type="project" value="TreeGrafter"/>
</dbReference>
<keyword evidence="3" id="KW-1185">Reference proteome</keyword>
<dbReference type="InterPro" id="IPR027867">
    <property type="entry name" value="SPATA48"/>
</dbReference>
<dbReference type="Pfam" id="PF15073">
    <property type="entry name" value="SPATA48"/>
    <property type="match status" value="1"/>
</dbReference>
<gene>
    <name evidence="2" type="ORF">HJG59_017249</name>
</gene>
<feature type="region of interest" description="Disordered" evidence="1">
    <location>
        <begin position="80"/>
        <end position="114"/>
    </location>
</feature>
<reference evidence="2 3" key="1">
    <citation type="journal article" date="2020" name="Nature">
        <title>Six reference-quality genomes reveal evolution of bat adaptations.</title>
        <authorList>
            <person name="Jebb D."/>
            <person name="Huang Z."/>
            <person name="Pippel M."/>
            <person name="Hughes G.M."/>
            <person name="Lavrichenko K."/>
            <person name="Devanna P."/>
            <person name="Winkler S."/>
            <person name="Jermiin L.S."/>
            <person name="Skirmuntt E.C."/>
            <person name="Katzourakis A."/>
            <person name="Burkitt-Gray L."/>
            <person name="Ray D.A."/>
            <person name="Sullivan K.A.M."/>
            <person name="Roscito J.G."/>
            <person name="Kirilenko B.M."/>
            <person name="Davalos L.M."/>
            <person name="Corthals A.P."/>
            <person name="Power M.L."/>
            <person name="Jones G."/>
            <person name="Ransome R.D."/>
            <person name="Dechmann D.K.N."/>
            <person name="Locatelli A.G."/>
            <person name="Puechmaille S.J."/>
            <person name="Fedrigo O."/>
            <person name="Jarvis E.D."/>
            <person name="Hiller M."/>
            <person name="Vernes S.C."/>
            <person name="Myers E.W."/>
            <person name="Teeling E.C."/>
        </authorList>
    </citation>
    <scope>NUCLEOTIDE SEQUENCE [LARGE SCALE GENOMIC DNA]</scope>
    <source>
        <strain evidence="2">MMolMol1</strain>
        <tissue evidence="2">Muscle</tissue>
    </source>
</reference>
<evidence type="ECO:0000313" key="2">
    <source>
        <dbReference type="EMBL" id="KAF6470331.1"/>
    </source>
</evidence>
<accession>A0A7J8HE81</accession>
<name>A0A7J8HE81_MOLMO</name>
<organism evidence="2 3">
    <name type="scientific">Molossus molossus</name>
    <name type="common">Pallas' mastiff bat</name>
    <name type="synonym">Vespertilio molossus</name>
    <dbReference type="NCBI Taxonomy" id="27622"/>
    <lineage>
        <taxon>Eukaryota</taxon>
        <taxon>Metazoa</taxon>
        <taxon>Chordata</taxon>
        <taxon>Craniata</taxon>
        <taxon>Vertebrata</taxon>
        <taxon>Euteleostomi</taxon>
        <taxon>Mammalia</taxon>
        <taxon>Eutheria</taxon>
        <taxon>Laurasiatheria</taxon>
        <taxon>Chiroptera</taxon>
        <taxon>Yangochiroptera</taxon>
        <taxon>Molossidae</taxon>
        <taxon>Molossus</taxon>
    </lineage>
</organism>
<dbReference type="EMBL" id="JACASF010000007">
    <property type="protein sequence ID" value="KAF6470331.1"/>
    <property type="molecule type" value="Genomic_DNA"/>
</dbReference>